<comment type="caution">
    <text evidence="5">The sequence shown here is derived from an EMBL/GenBank/DDBJ whole genome shotgun (WGS) entry which is preliminary data.</text>
</comment>
<comment type="similarity">
    <text evidence="1">Belongs to the phosphate/phosphite/phosphonate binding protein family.</text>
</comment>
<feature type="signal peptide" evidence="3">
    <location>
        <begin position="1"/>
        <end position="20"/>
    </location>
</feature>
<dbReference type="NCBIfam" id="TIGR01098">
    <property type="entry name" value="3A0109s03R"/>
    <property type="match status" value="1"/>
</dbReference>
<dbReference type="PANTHER" id="PTHR35841:SF1">
    <property type="entry name" value="PHOSPHONATES-BINDING PERIPLASMIC PROTEIN"/>
    <property type="match status" value="1"/>
</dbReference>
<feature type="domain" description="Solute-binding protein family 3/N-terminal" evidence="4">
    <location>
        <begin position="47"/>
        <end position="284"/>
    </location>
</feature>
<dbReference type="Proteomes" id="UP000245634">
    <property type="component" value="Unassembled WGS sequence"/>
</dbReference>
<dbReference type="Pfam" id="PF12974">
    <property type="entry name" value="Phosphonate-bd"/>
    <property type="match status" value="1"/>
</dbReference>
<evidence type="ECO:0000313" key="5">
    <source>
        <dbReference type="EMBL" id="PWK06297.1"/>
    </source>
</evidence>
<proteinExistence type="inferred from homology"/>
<evidence type="ECO:0000256" key="2">
    <source>
        <dbReference type="ARBA" id="ARBA00022729"/>
    </source>
</evidence>
<dbReference type="SUPFAM" id="SSF53850">
    <property type="entry name" value="Periplasmic binding protein-like II"/>
    <property type="match status" value="1"/>
</dbReference>
<accession>A0A316DQY1</accession>
<keyword evidence="6" id="KW-1185">Reference proteome</keyword>
<organism evidence="5 6">
    <name type="scientific">Tumebacillus permanentifrigoris</name>
    <dbReference type="NCBI Taxonomy" id="378543"/>
    <lineage>
        <taxon>Bacteria</taxon>
        <taxon>Bacillati</taxon>
        <taxon>Bacillota</taxon>
        <taxon>Bacilli</taxon>
        <taxon>Bacillales</taxon>
        <taxon>Alicyclobacillaceae</taxon>
        <taxon>Tumebacillus</taxon>
    </lineage>
</organism>
<dbReference type="SMART" id="SM00062">
    <property type="entry name" value="PBPb"/>
    <property type="match status" value="1"/>
</dbReference>
<evidence type="ECO:0000256" key="3">
    <source>
        <dbReference type="SAM" id="SignalP"/>
    </source>
</evidence>
<dbReference type="PANTHER" id="PTHR35841">
    <property type="entry name" value="PHOSPHONATES-BINDING PERIPLASMIC PROTEIN"/>
    <property type="match status" value="1"/>
</dbReference>
<keyword evidence="2 3" id="KW-0732">Signal</keyword>
<dbReference type="InterPro" id="IPR005770">
    <property type="entry name" value="PhnD"/>
</dbReference>
<reference evidence="5 6" key="1">
    <citation type="submission" date="2018-05" db="EMBL/GenBank/DDBJ databases">
        <title>Genomic Encyclopedia of Type Strains, Phase IV (KMG-IV): sequencing the most valuable type-strain genomes for metagenomic binning, comparative biology and taxonomic classification.</title>
        <authorList>
            <person name="Goeker M."/>
        </authorList>
    </citation>
    <scope>NUCLEOTIDE SEQUENCE [LARGE SCALE GENOMIC DNA]</scope>
    <source>
        <strain evidence="5 6">DSM 18773</strain>
    </source>
</reference>
<name>A0A316DQY1_9BACL</name>
<feature type="chain" id="PRO_5038478343" evidence="3">
    <location>
        <begin position="21"/>
        <end position="309"/>
    </location>
</feature>
<dbReference type="CDD" id="cd01071">
    <property type="entry name" value="PBP2_PhnD_like"/>
    <property type="match status" value="1"/>
</dbReference>
<gene>
    <name evidence="5" type="ORF">C7459_12060</name>
</gene>
<sequence length="309" mass="32818">MLKKSLVVGLTFALAATAFVGCGSKDDKKDTTGDAATKPAAEAAPTKLVVGFIPSQNAESLSAKAKPMGELLSKELGIPVEVSVTTNFNALVEGMAAKKIDVGFLNPVNYVFAHDKKKAADLLLQTSRQGSASYKSVFVKKKGDATIKEVKDIKGKKVAFVDGASAAGYLYPVVMIKNAQLNPDTDITGTMAGGHDKALMALYRGDVDVATVFDSAIDQTIAKTTPDAKEKLEIFATSEPIPNDTVSIRPGFDDAFKKKVSDAFQKIMSTPEGKKIGMDIYNFDGLQPADDKNFDPVRKMIEATGAAPK</sequence>
<dbReference type="OrthoDB" id="9776786at2"/>
<dbReference type="AlphaFoldDB" id="A0A316DQY1"/>
<dbReference type="RefSeq" id="WP_109690914.1">
    <property type="nucleotide sequence ID" value="NZ_QGGL01000020.1"/>
</dbReference>
<dbReference type="GO" id="GO:0055085">
    <property type="term" value="P:transmembrane transport"/>
    <property type="evidence" value="ECO:0007669"/>
    <property type="project" value="InterPro"/>
</dbReference>
<dbReference type="EMBL" id="QGGL01000020">
    <property type="protein sequence ID" value="PWK06297.1"/>
    <property type="molecule type" value="Genomic_DNA"/>
</dbReference>
<dbReference type="Gene3D" id="3.40.190.10">
    <property type="entry name" value="Periplasmic binding protein-like II"/>
    <property type="match status" value="2"/>
</dbReference>
<dbReference type="InterPro" id="IPR001638">
    <property type="entry name" value="Solute-binding_3/MltF_N"/>
</dbReference>
<dbReference type="PROSITE" id="PS51257">
    <property type="entry name" value="PROKAR_LIPOPROTEIN"/>
    <property type="match status" value="1"/>
</dbReference>
<evidence type="ECO:0000259" key="4">
    <source>
        <dbReference type="SMART" id="SM00062"/>
    </source>
</evidence>
<evidence type="ECO:0000313" key="6">
    <source>
        <dbReference type="Proteomes" id="UP000245634"/>
    </source>
</evidence>
<evidence type="ECO:0000256" key="1">
    <source>
        <dbReference type="ARBA" id="ARBA00007162"/>
    </source>
</evidence>
<dbReference type="GO" id="GO:0043190">
    <property type="term" value="C:ATP-binding cassette (ABC) transporter complex"/>
    <property type="evidence" value="ECO:0007669"/>
    <property type="project" value="InterPro"/>
</dbReference>
<protein>
    <submittedName>
        <fullName evidence="5">Phosphonate transport system substrate-binding protein</fullName>
    </submittedName>
</protein>